<keyword evidence="4 5" id="KW-0472">Membrane</keyword>
<feature type="transmembrane region" description="Helical" evidence="5">
    <location>
        <begin position="34"/>
        <end position="55"/>
    </location>
</feature>
<dbReference type="InterPro" id="IPR010432">
    <property type="entry name" value="RDD"/>
</dbReference>
<gene>
    <name evidence="7" type="ORF">AUK05_00145</name>
</gene>
<keyword evidence="2 5" id="KW-0812">Transmembrane</keyword>
<comment type="subcellular location">
    <subcellularLocation>
        <location evidence="1">Membrane</location>
        <topology evidence="1">Multi-pass membrane protein</topology>
    </subcellularLocation>
</comment>
<reference evidence="7 8" key="1">
    <citation type="journal article" date="2016" name="Environ. Microbiol.">
        <title>Genomic resolution of a cold subsurface aquifer community provides metabolic insights for novel microbes adapted to high CO concentrations.</title>
        <authorList>
            <person name="Probst A.J."/>
            <person name="Castelle C.J."/>
            <person name="Singh A."/>
            <person name="Brown C.T."/>
            <person name="Anantharaman K."/>
            <person name="Sharon I."/>
            <person name="Hug L.A."/>
            <person name="Burstein D."/>
            <person name="Emerson J.B."/>
            <person name="Thomas B.C."/>
            <person name="Banfield J.F."/>
        </authorList>
    </citation>
    <scope>NUCLEOTIDE SEQUENCE [LARGE SCALE GENOMIC DNA]</scope>
    <source>
        <strain evidence="7">CG2_30_35_20</strain>
    </source>
</reference>
<dbReference type="EMBL" id="MNZO01000003">
    <property type="protein sequence ID" value="OIP87899.1"/>
    <property type="molecule type" value="Genomic_DNA"/>
</dbReference>
<sequence>MKKILRIIFDILFAFGVVGYIFGLIFGMTTKDGFNLSGMPALLLFAWLIFYFWGLSKMGKKTLGKMIFKV</sequence>
<dbReference type="Proteomes" id="UP000182344">
    <property type="component" value="Unassembled WGS sequence"/>
</dbReference>
<evidence type="ECO:0000256" key="4">
    <source>
        <dbReference type="ARBA" id="ARBA00023136"/>
    </source>
</evidence>
<feature type="transmembrane region" description="Helical" evidence="5">
    <location>
        <begin position="7"/>
        <end position="28"/>
    </location>
</feature>
<protein>
    <recommendedName>
        <fullName evidence="6">RDD domain-containing protein</fullName>
    </recommendedName>
</protein>
<comment type="caution">
    <text evidence="7">The sequence shown here is derived from an EMBL/GenBank/DDBJ whole genome shotgun (WGS) entry which is preliminary data.</text>
</comment>
<evidence type="ECO:0000256" key="5">
    <source>
        <dbReference type="SAM" id="Phobius"/>
    </source>
</evidence>
<evidence type="ECO:0000313" key="8">
    <source>
        <dbReference type="Proteomes" id="UP000182344"/>
    </source>
</evidence>
<name>A0A1J5HTY0_9BACT</name>
<evidence type="ECO:0000256" key="2">
    <source>
        <dbReference type="ARBA" id="ARBA00022692"/>
    </source>
</evidence>
<proteinExistence type="predicted"/>
<accession>A0A1J5HTY0</accession>
<dbReference type="Pfam" id="PF06271">
    <property type="entry name" value="RDD"/>
    <property type="match status" value="1"/>
</dbReference>
<evidence type="ECO:0000256" key="3">
    <source>
        <dbReference type="ARBA" id="ARBA00022989"/>
    </source>
</evidence>
<dbReference type="AlphaFoldDB" id="A0A1J5HTY0"/>
<evidence type="ECO:0000313" key="7">
    <source>
        <dbReference type="EMBL" id="OIP87899.1"/>
    </source>
</evidence>
<dbReference type="GO" id="GO:0016020">
    <property type="term" value="C:membrane"/>
    <property type="evidence" value="ECO:0007669"/>
    <property type="project" value="UniProtKB-SubCell"/>
</dbReference>
<organism evidence="7 8">
    <name type="scientific">Candidatus Shapirobacteria bacterium CG2_30_35_20</name>
    <dbReference type="NCBI Taxonomy" id="1805376"/>
    <lineage>
        <taxon>Bacteria</taxon>
        <taxon>Candidatus Shapironibacteriota</taxon>
    </lineage>
</organism>
<evidence type="ECO:0000256" key="1">
    <source>
        <dbReference type="ARBA" id="ARBA00004141"/>
    </source>
</evidence>
<dbReference type="STRING" id="1805376.AUK05_00145"/>
<keyword evidence="3 5" id="KW-1133">Transmembrane helix</keyword>
<evidence type="ECO:0000259" key="6">
    <source>
        <dbReference type="Pfam" id="PF06271"/>
    </source>
</evidence>
<feature type="domain" description="RDD" evidence="6">
    <location>
        <begin position="8"/>
        <end position="69"/>
    </location>
</feature>